<organism evidence="6 7">
    <name type="scientific">Paraglomus occultum</name>
    <dbReference type="NCBI Taxonomy" id="144539"/>
    <lineage>
        <taxon>Eukaryota</taxon>
        <taxon>Fungi</taxon>
        <taxon>Fungi incertae sedis</taxon>
        <taxon>Mucoromycota</taxon>
        <taxon>Glomeromycotina</taxon>
        <taxon>Glomeromycetes</taxon>
        <taxon>Paraglomerales</taxon>
        <taxon>Paraglomeraceae</taxon>
        <taxon>Paraglomus</taxon>
    </lineage>
</organism>
<dbReference type="Pfam" id="PF08238">
    <property type="entry name" value="Sel1"/>
    <property type="match status" value="3"/>
</dbReference>
<gene>
    <name evidence="6" type="ORF">POCULU_LOCUS5410</name>
</gene>
<dbReference type="InterPro" id="IPR006597">
    <property type="entry name" value="Sel1-like"/>
</dbReference>
<evidence type="ECO:0000259" key="5">
    <source>
        <dbReference type="PROSITE" id="PS50011"/>
    </source>
</evidence>
<dbReference type="PROSITE" id="PS00107">
    <property type="entry name" value="PROTEIN_KINASE_ATP"/>
    <property type="match status" value="1"/>
</dbReference>
<dbReference type="PRINTS" id="PR00109">
    <property type="entry name" value="TYRKINASE"/>
</dbReference>
<sequence>MYIQRSEIVMPKPRFIIGEGANGKVYKAEYDEKPVAIKISKEDRKSLENEFRIYSRLREHENILKFYGVMEDEKGYWLVLEYAFYGTLKSYLQTETVSWKTKARIAHDICRGVHYCHSQAIVHYDLKTENVLLTEDLKPKIADFGISRSRTQHVLDGRIGGTMSWIAPERVCAEPKMRRFFKTQPKLSDVYSLGLLLWSIALDGKTPYSELTYDHLIAAKRSRDCIESLHRELPNDTPPSYAQAFAELTRYNPSERPSLDWVAYTLRQCYDEHLTSLPLDISSVDESHLIPPTPVYTDLAARPGMHQRSRSEILGEGNNQAGIRIIVNESTVDSTSHTLVSQNSARSSVVNEGSNDSIPPTSKVWITVGRSYFLDKFYDYFLEIEKPGFRNKVLDSWINDMKIVPYALFELVTSANNHVHWESAAKENSALALYKLGHHNHYCNTELRTPASEKLAFESFQRAAEMKHLPSQMELAHCYMLGVGTPIQSKKGFQCMLSAAEAGYADAQYWVGWWCEIGKGTQKNVRKAREWYTRAANNRYDFAANELRRLERQRRSQSCVIS</sequence>
<keyword evidence="1" id="KW-0418">Kinase</keyword>
<dbReference type="GO" id="GO:0005524">
    <property type="term" value="F:ATP binding"/>
    <property type="evidence" value="ECO:0007669"/>
    <property type="project" value="UniProtKB-UniRule"/>
</dbReference>
<dbReference type="GO" id="GO:0004674">
    <property type="term" value="F:protein serine/threonine kinase activity"/>
    <property type="evidence" value="ECO:0007669"/>
    <property type="project" value="UniProtKB-KW"/>
</dbReference>
<dbReference type="SUPFAM" id="SSF56112">
    <property type="entry name" value="Protein kinase-like (PK-like)"/>
    <property type="match status" value="1"/>
</dbReference>
<dbReference type="AlphaFoldDB" id="A0A9N9BAC4"/>
<dbReference type="InterPro" id="IPR001245">
    <property type="entry name" value="Ser-Thr/Tyr_kinase_cat_dom"/>
</dbReference>
<evidence type="ECO:0000313" key="6">
    <source>
        <dbReference type="EMBL" id="CAG8558921.1"/>
    </source>
</evidence>
<feature type="domain" description="Protein kinase" evidence="5">
    <location>
        <begin position="11"/>
        <end position="274"/>
    </location>
</feature>
<dbReference type="PROSITE" id="PS50011">
    <property type="entry name" value="PROTEIN_KINASE_DOM"/>
    <property type="match status" value="1"/>
</dbReference>
<accession>A0A9N9BAC4</accession>
<evidence type="ECO:0000256" key="2">
    <source>
        <dbReference type="ARBA" id="ARBA00022741"/>
    </source>
</evidence>
<dbReference type="InterPro" id="IPR011009">
    <property type="entry name" value="Kinase-like_dom_sf"/>
</dbReference>
<dbReference type="InterPro" id="IPR011990">
    <property type="entry name" value="TPR-like_helical_dom_sf"/>
</dbReference>
<dbReference type="SMART" id="SM00220">
    <property type="entry name" value="S_TKc"/>
    <property type="match status" value="1"/>
</dbReference>
<keyword evidence="7" id="KW-1185">Reference proteome</keyword>
<reference evidence="6" key="1">
    <citation type="submission" date="2021-06" db="EMBL/GenBank/DDBJ databases">
        <authorList>
            <person name="Kallberg Y."/>
            <person name="Tangrot J."/>
            <person name="Rosling A."/>
        </authorList>
    </citation>
    <scope>NUCLEOTIDE SEQUENCE</scope>
    <source>
        <strain evidence="6">IA702</strain>
    </source>
</reference>
<dbReference type="InterPro" id="IPR017441">
    <property type="entry name" value="Protein_kinase_ATP_BS"/>
</dbReference>
<evidence type="ECO:0000256" key="4">
    <source>
        <dbReference type="PROSITE-ProRule" id="PRU10141"/>
    </source>
</evidence>
<dbReference type="InterPro" id="IPR051681">
    <property type="entry name" value="Ser/Thr_Kinases-Pseudokinases"/>
</dbReference>
<dbReference type="Gene3D" id="1.25.40.10">
    <property type="entry name" value="Tetratricopeptide repeat domain"/>
    <property type="match status" value="1"/>
</dbReference>
<dbReference type="PROSITE" id="PS00108">
    <property type="entry name" value="PROTEIN_KINASE_ST"/>
    <property type="match status" value="1"/>
</dbReference>
<dbReference type="Pfam" id="PF00069">
    <property type="entry name" value="Pkinase"/>
    <property type="match status" value="1"/>
</dbReference>
<dbReference type="SMART" id="SM00671">
    <property type="entry name" value="SEL1"/>
    <property type="match status" value="3"/>
</dbReference>
<dbReference type="PANTHER" id="PTHR44329">
    <property type="entry name" value="SERINE/THREONINE-PROTEIN KINASE TNNI3K-RELATED"/>
    <property type="match status" value="1"/>
</dbReference>
<dbReference type="InterPro" id="IPR000719">
    <property type="entry name" value="Prot_kinase_dom"/>
</dbReference>
<keyword evidence="3 4" id="KW-0067">ATP-binding</keyword>
<dbReference type="OrthoDB" id="2386054at2759"/>
<dbReference type="InterPro" id="IPR008271">
    <property type="entry name" value="Ser/Thr_kinase_AS"/>
</dbReference>
<dbReference type="Gene3D" id="1.10.510.10">
    <property type="entry name" value="Transferase(Phosphotransferase) domain 1"/>
    <property type="match status" value="1"/>
</dbReference>
<evidence type="ECO:0000256" key="1">
    <source>
        <dbReference type="ARBA" id="ARBA00022527"/>
    </source>
</evidence>
<protein>
    <submittedName>
        <fullName evidence="6">2529_t:CDS:1</fullName>
    </submittedName>
</protein>
<proteinExistence type="predicted"/>
<keyword evidence="1" id="KW-0723">Serine/threonine-protein kinase</keyword>
<dbReference type="PANTHER" id="PTHR44329:SF6">
    <property type="entry name" value="RECEPTOR-INTERACTING SERINE_THREONINE-PROTEIN KINASE 1"/>
    <property type="match status" value="1"/>
</dbReference>
<keyword evidence="1" id="KW-0808">Transferase</keyword>
<feature type="binding site" evidence="4">
    <location>
        <position position="38"/>
    </location>
    <ligand>
        <name>ATP</name>
        <dbReference type="ChEBI" id="CHEBI:30616"/>
    </ligand>
</feature>
<dbReference type="SUPFAM" id="SSF81901">
    <property type="entry name" value="HCP-like"/>
    <property type="match status" value="1"/>
</dbReference>
<dbReference type="Proteomes" id="UP000789572">
    <property type="component" value="Unassembled WGS sequence"/>
</dbReference>
<evidence type="ECO:0000256" key="3">
    <source>
        <dbReference type="ARBA" id="ARBA00022840"/>
    </source>
</evidence>
<keyword evidence="2 4" id="KW-0547">Nucleotide-binding</keyword>
<name>A0A9N9BAC4_9GLOM</name>
<comment type="caution">
    <text evidence="6">The sequence shown here is derived from an EMBL/GenBank/DDBJ whole genome shotgun (WGS) entry which is preliminary data.</text>
</comment>
<evidence type="ECO:0000313" key="7">
    <source>
        <dbReference type="Proteomes" id="UP000789572"/>
    </source>
</evidence>
<dbReference type="EMBL" id="CAJVPJ010000824">
    <property type="protein sequence ID" value="CAG8558921.1"/>
    <property type="molecule type" value="Genomic_DNA"/>
</dbReference>